<comment type="similarity">
    <text evidence="1">Belongs to the LysR transcriptional regulatory family.</text>
</comment>
<dbReference type="CDD" id="cd08422">
    <property type="entry name" value="PBP2_CrgA_like"/>
    <property type="match status" value="1"/>
</dbReference>
<dbReference type="InterPro" id="IPR058163">
    <property type="entry name" value="LysR-type_TF_proteobact-type"/>
</dbReference>
<evidence type="ECO:0000256" key="3">
    <source>
        <dbReference type="ARBA" id="ARBA00023125"/>
    </source>
</evidence>
<sequence>MLDFPLDLLRAFDAVASHRSFARAALDLRLSASALSRQIKQLERHLGMPLFYRSTRSMALTEAGQTYLEATREALAQLRTAGQALGRLQGEVRGELRLGAPVAYGRRFVVPLLPDFMRNHPAVTLSLQMSDRYADLAAEGLDLAIRVGRLEDSGLRSRQLAESRRVLVASPDYLAARGTPASLQELKRHSCLALTVNRDGEPWRCLDRSGELHSIKPTGRLRADNGDAVLAFALAGCGIAFLSDLMVAEALAQGRLCRVLPDCAGPAHGVHAVFLADPEGSPKLRALLDFLVLRLAGTQGRAR</sequence>
<dbReference type="Pfam" id="PF03466">
    <property type="entry name" value="LysR_substrate"/>
    <property type="match status" value="1"/>
</dbReference>
<feature type="domain" description="HTH lysR-type" evidence="5">
    <location>
        <begin position="4"/>
        <end position="61"/>
    </location>
</feature>
<dbReference type="PRINTS" id="PR00039">
    <property type="entry name" value="HTHLYSR"/>
</dbReference>
<organism evidence="6 7">
    <name type="scientific">Roseateles aquae</name>
    <dbReference type="NCBI Taxonomy" id="3077235"/>
    <lineage>
        <taxon>Bacteria</taxon>
        <taxon>Pseudomonadati</taxon>
        <taxon>Pseudomonadota</taxon>
        <taxon>Betaproteobacteria</taxon>
        <taxon>Burkholderiales</taxon>
        <taxon>Sphaerotilaceae</taxon>
        <taxon>Roseateles</taxon>
    </lineage>
</organism>
<dbReference type="PANTHER" id="PTHR30537:SF5">
    <property type="entry name" value="HTH-TYPE TRANSCRIPTIONAL ACTIVATOR TTDR-RELATED"/>
    <property type="match status" value="1"/>
</dbReference>
<dbReference type="PROSITE" id="PS50931">
    <property type="entry name" value="HTH_LYSR"/>
    <property type="match status" value="1"/>
</dbReference>
<evidence type="ECO:0000313" key="6">
    <source>
        <dbReference type="EMBL" id="MDT9001918.1"/>
    </source>
</evidence>
<dbReference type="SUPFAM" id="SSF53850">
    <property type="entry name" value="Periplasmic binding protein-like II"/>
    <property type="match status" value="1"/>
</dbReference>
<dbReference type="Gene3D" id="1.10.10.10">
    <property type="entry name" value="Winged helix-like DNA-binding domain superfamily/Winged helix DNA-binding domain"/>
    <property type="match status" value="1"/>
</dbReference>
<keyword evidence="3" id="KW-0238">DNA-binding</keyword>
<keyword evidence="2" id="KW-0805">Transcription regulation</keyword>
<evidence type="ECO:0000256" key="2">
    <source>
        <dbReference type="ARBA" id="ARBA00023015"/>
    </source>
</evidence>
<keyword evidence="4" id="KW-0804">Transcription</keyword>
<evidence type="ECO:0000256" key="1">
    <source>
        <dbReference type="ARBA" id="ARBA00009437"/>
    </source>
</evidence>
<dbReference type="InterPro" id="IPR005119">
    <property type="entry name" value="LysR_subst-bd"/>
</dbReference>
<reference evidence="6" key="1">
    <citation type="submission" date="2023-09" db="EMBL/GenBank/DDBJ databases">
        <title>Paucibacter sp. APW11 Genome sequencing and assembly.</title>
        <authorList>
            <person name="Kim I."/>
        </authorList>
    </citation>
    <scope>NUCLEOTIDE SEQUENCE</scope>
    <source>
        <strain evidence="6">APW11</strain>
    </source>
</reference>
<dbReference type="Proteomes" id="UP001246372">
    <property type="component" value="Unassembled WGS sequence"/>
</dbReference>
<comment type="caution">
    <text evidence="6">The sequence shown here is derived from an EMBL/GenBank/DDBJ whole genome shotgun (WGS) entry which is preliminary data.</text>
</comment>
<dbReference type="PANTHER" id="PTHR30537">
    <property type="entry name" value="HTH-TYPE TRANSCRIPTIONAL REGULATOR"/>
    <property type="match status" value="1"/>
</dbReference>
<dbReference type="EMBL" id="JAVXZY010000011">
    <property type="protein sequence ID" value="MDT9001918.1"/>
    <property type="molecule type" value="Genomic_DNA"/>
</dbReference>
<evidence type="ECO:0000256" key="4">
    <source>
        <dbReference type="ARBA" id="ARBA00023163"/>
    </source>
</evidence>
<protein>
    <submittedName>
        <fullName evidence="6">LysR substrate-binding domain-containing protein</fullName>
    </submittedName>
</protein>
<dbReference type="InterPro" id="IPR000847">
    <property type="entry name" value="LysR_HTH_N"/>
</dbReference>
<dbReference type="InterPro" id="IPR036390">
    <property type="entry name" value="WH_DNA-bd_sf"/>
</dbReference>
<dbReference type="InterPro" id="IPR036388">
    <property type="entry name" value="WH-like_DNA-bd_sf"/>
</dbReference>
<keyword evidence="7" id="KW-1185">Reference proteome</keyword>
<dbReference type="Pfam" id="PF00126">
    <property type="entry name" value="HTH_1"/>
    <property type="match status" value="1"/>
</dbReference>
<proteinExistence type="inferred from homology"/>
<gene>
    <name evidence="6" type="ORF">RQP53_21760</name>
</gene>
<name>A0ABU3PII1_9BURK</name>
<evidence type="ECO:0000259" key="5">
    <source>
        <dbReference type="PROSITE" id="PS50931"/>
    </source>
</evidence>
<dbReference type="RefSeq" id="WP_315652800.1">
    <property type="nucleotide sequence ID" value="NZ_JAVXZY010000011.1"/>
</dbReference>
<evidence type="ECO:0000313" key="7">
    <source>
        <dbReference type="Proteomes" id="UP001246372"/>
    </source>
</evidence>
<dbReference type="SUPFAM" id="SSF46785">
    <property type="entry name" value="Winged helix' DNA-binding domain"/>
    <property type="match status" value="1"/>
</dbReference>
<dbReference type="Gene3D" id="3.40.190.290">
    <property type="match status" value="1"/>
</dbReference>
<accession>A0ABU3PII1</accession>